<dbReference type="RefSeq" id="WP_307206247.1">
    <property type="nucleotide sequence ID" value="NZ_JAUSSU010000009.1"/>
</dbReference>
<gene>
    <name evidence="3" type="ORF">J2T15_004312</name>
</gene>
<reference evidence="3 4" key="1">
    <citation type="submission" date="2023-07" db="EMBL/GenBank/DDBJ databases">
        <title>Sorghum-associated microbial communities from plants grown in Nebraska, USA.</title>
        <authorList>
            <person name="Schachtman D."/>
        </authorList>
    </citation>
    <scope>NUCLEOTIDE SEQUENCE [LARGE SCALE GENOMIC DNA]</scope>
    <source>
        <strain evidence="3 4">CC482</strain>
    </source>
</reference>
<protein>
    <submittedName>
        <fullName evidence="3">N-acetylmuramoyl-L-alanine amidase</fullName>
        <ecNumber evidence="3">3.5.1.28</ecNumber>
    </submittedName>
</protein>
<name>A0ABT9U5E3_PAEHA</name>
<dbReference type="Pfam" id="PF01520">
    <property type="entry name" value="Amidase_3"/>
    <property type="match status" value="1"/>
</dbReference>
<dbReference type="EMBL" id="JAUSSU010000009">
    <property type="protein sequence ID" value="MDQ0114855.1"/>
    <property type="molecule type" value="Genomic_DNA"/>
</dbReference>
<feature type="domain" description="MurNAc-LAA" evidence="2">
    <location>
        <begin position="114"/>
        <end position="222"/>
    </location>
</feature>
<evidence type="ECO:0000313" key="3">
    <source>
        <dbReference type="EMBL" id="MDQ0114855.1"/>
    </source>
</evidence>
<evidence type="ECO:0000256" key="1">
    <source>
        <dbReference type="ARBA" id="ARBA00022801"/>
    </source>
</evidence>
<dbReference type="PANTHER" id="PTHR30404:SF0">
    <property type="entry name" value="N-ACETYLMURAMOYL-L-ALANINE AMIDASE AMIC"/>
    <property type="match status" value="1"/>
</dbReference>
<dbReference type="GO" id="GO:0008745">
    <property type="term" value="F:N-acetylmuramoyl-L-alanine amidase activity"/>
    <property type="evidence" value="ECO:0007669"/>
    <property type="project" value="UniProtKB-EC"/>
</dbReference>
<dbReference type="InterPro" id="IPR050695">
    <property type="entry name" value="N-acetylmuramoyl_amidase_3"/>
</dbReference>
<accession>A0ABT9U5E3</accession>
<dbReference type="InterPro" id="IPR002508">
    <property type="entry name" value="MurNAc-LAA_cat"/>
</dbReference>
<comment type="caution">
    <text evidence="3">The sequence shown here is derived from an EMBL/GenBank/DDBJ whole genome shotgun (WGS) entry which is preliminary data.</text>
</comment>
<evidence type="ECO:0000313" key="4">
    <source>
        <dbReference type="Proteomes" id="UP001229346"/>
    </source>
</evidence>
<keyword evidence="1 3" id="KW-0378">Hydrolase</keyword>
<evidence type="ECO:0000259" key="2">
    <source>
        <dbReference type="SMART" id="SM00646"/>
    </source>
</evidence>
<dbReference type="SMART" id="SM00646">
    <property type="entry name" value="Ami_3"/>
    <property type="match status" value="1"/>
</dbReference>
<dbReference type="CDD" id="cd02696">
    <property type="entry name" value="MurNAc-LAA"/>
    <property type="match status" value="1"/>
</dbReference>
<sequence>MTGIIALAIILWPPYDQQPPVHTYGDTALSGAADAEGNGSAGEASDNGLPGYTILIDAGHGGKDPGAGGASGEEEKDFTLSLARKVYALLEQDPLYNPYMTRTDDTFIELEERSGYSNELGADAFLSIHGNTFQDSRVSGTETYYDAASSFPLANSIHRKLAGATGFPDRGVKQEQWKVLEGNESPAILMELGFMTNPEEEAQMLDEAWQDRVAGAIVEGLKEYFSENNRGDGLSDEIP</sequence>
<dbReference type="PANTHER" id="PTHR30404">
    <property type="entry name" value="N-ACETYLMURAMOYL-L-ALANINE AMIDASE"/>
    <property type="match status" value="1"/>
</dbReference>
<proteinExistence type="predicted"/>
<dbReference type="Proteomes" id="UP001229346">
    <property type="component" value="Unassembled WGS sequence"/>
</dbReference>
<organism evidence="3 4">
    <name type="scientific">Paenibacillus harenae</name>
    <dbReference type="NCBI Taxonomy" id="306543"/>
    <lineage>
        <taxon>Bacteria</taxon>
        <taxon>Bacillati</taxon>
        <taxon>Bacillota</taxon>
        <taxon>Bacilli</taxon>
        <taxon>Bacillales</taxon>
        <taxon>Paenibacillaceae</taxon>
        <taxon>Paenibacillus</taxon>
    </lineage>
</organism>
<dbReference type="EC" id="3.5.1.28" evidence="3"/>
<dbReference type="Gene3D" id="3.40.630.40">
    <property type="entry name" value="Zn-dependent exopeptidases"/>
    <property type="match status" value="1"/>
</dbReference>
<keyword evidence="4" id="KW-1185">Reference proteome</keyword>
<dbReference type="SUPFAM" id="SSF53187">
    <property type="entry name" value="Zn-dependent exopeptidases"/>
    <property type="match status" value="1"/>
</dbReference>